<evidence type="ECO:0000313" key="2">
    <source>
        <dbReference type="Proteomes" id="UP000245207"/>
    </source>
</evidence>
<reference evidence="1 2" key="1">
    <citation type="journal article" date="2018" name="Mol. Plant">
        <title>The genome of Artemisia annua provides insight into the evolution of Asteraceae family and artemisinin biosynthesis.</title>
        <authorList>
            <person name="Shen Q."/>
            <person name="Zhang L."/>
            <person name="Liao Z."/>
            <person name="Wang S."/>
            <person name="Yan T."/>
            <person name="Shi P."/>
            <person name="Liu M."/>
            <person name="Fu X."/>
            <person name="Pan Q."/>
            <person name="Wang Y."/>
            <person name="Lv Z."/>
            <person name="Lu X."/>
            <person name="Zhang F."/>
            <person name="Jiang W."/>
            <person name="Ma Y."/>
            <person name="Chen M."/>
            <person name="Hao X."/>
            <person name="Li L."/>
            <person name="Tang Y."/>
            <person name="Lv G."/>
            <person name="Zhou Y."/>
            <person name="Sun X."/>
            <person name="Brodelius P.E."/>
            <person name="Rose J.K.C."/>
            <person name="Tang K."/>
        </authorList>
    </citation>
    <scope>NUCLEOTIDE SEQUENCE [LARGE SCALE GENOMIC DNA]</scope>
    <source>
        <strain evidence="2">cv. Huhao1</strain>
        <tissue evidence="1">Leaf</tissue>
    </source>
</reference>
<dbReference type="Proteomes" id="UP000245207">
    <property type="component" value="Unassembled WGS sequence"/>
</dbReference>
<dbReference type="EMBL" id="PKPP01024175">
    <property type="protein sequence ID" value="PWA34029.1"/>
    <property type="molecule type" value="Genomic_DNA"/>
</dbReference>
<organism evidence="1 2">
    <name type="scientific">Artemisia annua</name>
    <name type="common">Sweet wormwood</name>
    <dbReference type="NCBI Taxonomy" id="35608"/>
    <lineage>
        <taxon>Eukaryota</taxon>
        <taxon>Viridiplantae</taxon>
        <taxon>Streptophyta</taxon>
        <taxon>Embryophyta</taxon>
        <taxon>Tracheophyta</taxon>
        <taxon>Spermatophyta</taxon>
        <taxon>Magnoliopsida</taxon>
        <taxon>eudicotyledons</taxon>
        <taxon>Gunneridae</taxon>
        <taxon>Pentapetalae</taxon>
        <taxon>asterids</taxon>
        <taxon>campanulids</taxon>
        <taxon>Asterales</taxon>
        <taxon>Asteraceae</taxon>
        <taxon>Asteroideae</taxon>
        <taxon>Anthemideae</taxon>
        <taxon>Artemisiinae</taxon>
        <taxon>Artemisia</taxon>
    </lineage>
</organism>
<dbReference type="PANTHER" id="PTHR34570">
    <property type="entry name" value="OS03G0593100 PROTEIN"/>
    <property type="match status" value="1"/>
</dbReference>
<gene>
    <name evidence="1" type="ORF">CTI12_AA622990</name>
</gene>
<accession>A0A2U1KBA5</accession>
<comment type="caution">
    <text evidence="1">The sequence shown here is derived from an EMBL/GenBank/DDBJ whole genome shotgun (WGS) entry which is preliminary data.</text>
</comment>
<name>A0A2U1KBA5_ARTAN</name>
<dbReference type="PANTHER" id="PTHR34570:SF12">
    <property type="entry name" value="EXPRESSED PROTEIN"/>
    <property type="match status" value="1"/>
</dbReference>
<proteinExistence type="predicted"/>
<dbReference type="OrthoDB" id="671858at2759"/>
<protein>
    <submittedName>
        <fullName evidence="1">Uncharacterized protein</fullName>
    </submittedName>
</protein>
<dbReference type="AlphaFoldDB" id="A0A2U1KBA5"/>
<evidence type="ECO:0000313" key="1">
    <source>
        <dbReference type="EMBL" id="PWA34029.1"/>
    </source>
</evidence>
<sequence>MKMVNEIKSDAKMMSCSSIAMLQERFRQLEKMKEMREERELLKLIPVSSNNHQHCLVTSKNLYEPSHMFFHSEIIFPTRLPSFDSQLLSLSLWPKKKHDYGYWDIDIQNITNTHDHNVATKPSWLSDVPMAPPSVTKNALDETSHLTSEVDTTLHL</sequence>
<keyword evidence="2" id="KW-1185">Reference proteome</keyword>